<evidence type="ECO:0000259" key="5">
    <source>
        <dbReference type="Pfam" id="PF01361"/>
    </source>
</evidence>
<dbReference type="NCBIfam" id="TIGR00013">
    <property type="entry name" value="taut"/>
    <property type="match status" value="1"/>
</dbReference>
<feature type="domain" description="4-oxalocrotonate tautomerase-like" evidence="5">
    <location>
        <begin position="2"/>
        <end position="56"/>
    </location>
</feature>
<accession>A0A8J7DC23</accession>
<dbReference type="Gene3D" id="3.30.429.10">
    <property type="entry name" value="Macrophage Migration Inhibitory Factor"/>
    <property type="match status" value="1"/>
</dbReference>
<dbReference type="EC" id="5.3.2.-" evidence="4"/>
<feature type="active site" description="Proton acceptor; via imino nitrogen" evidence="3">
    <location>
        <position position="2"/>
    </location>
</feature>
<evidence type="ECO:0000256" key="1">
    <source>
        <dbReference type="ARBA" id="ARBA00006723"/>
    </source>
</evidence>
<dbReference type="InterPro" id="IPR014347">
    <property type="entry name" value="Tautomerase/MIF_sf"/>
</dbReference>
<reference evidence="6" key="1">
    <citation type="submission" date="2020-10" db="EMBL/GenBank/DDBJ databases">
        <authorList>
            <person name="Castelo-Branco R."/>
            <person name="Eusebio N."/>
            <person name="Adriana R."/>
            <person name="Vieira A."/>
            <person name="Brugerolle De Fraissinette N."/>
            <person name="Rezende De Castro R."/>
            <person name="Schneider M.P."/>
            <person name="Vasconcelos V."/>
            <person name="Leao P.N."/>
        </authorList>
    </citation>
    <scope>NUCLEOTIDE SEQUENCE</scope>
    <source>
        <strain evidence="6">LEGE 07310</strain>
    </source>
</reference>
<dbReference type="SUPFAM" id="SSF55331">
    <property type="entry name" value="Tautomerase/MIF"/>
    <property type="match status" value="1"/>
</dbReference>
<protein>
    <recommendedName>
        <fullName evidence="4">Tautomerase</fullName>
        <ecNumber evidence="4">5.3.2.-</ecNumber>
    </recommendedName>
</protein>
<evidence type="ECO:0000313" key="7">
    <source>
        <dbReference type="Proteomes" id="UP000636505"/>
    </source>
</evidence>
<keyword evidence="7" id="KW-1185">Reference proteome</keyword>
<comment type="similarity">
    <text evidence="1 4">Belongs to the 4-oxalocrotonate tautomerase family.</text>
</comment>
<dbReference type="RefSeq" id="WP_193905944.1">
    <property type="nucleotide sequence ID" value="NZ_JADEXG010000014.1"/>
</dbReference>
<dbReference type="AlphaFoldDB" id="A0A8J7DC23"/>
<keyword evidence="2 4" id="KW-0413">Isomerase</keyword>
<sequence length="89" mass="10054">MPYVNLQITKGATREQKAELVKDMTNSLVRVLGKKPEHIHVVIQEINEEDWGFSGLLTDDWKQQSQSPPNESVLRAVGFGYTSSALRNQ</sequence>
<dbReference type="EMBL" id="JADEXG010000014">
    <property type="protein sequence ID" value="MBE9077213.1"/>
    <property type="molecule type" value="Genomic_DNA"/>
</dbReference>
<dbReference type="GO" id="GO:0016853">
    <property type="term" value="F:isomerase activity"/>
    <property type="evidence" value="ECO:0007669"/>
    <property type="project" value="UniProtKB-UniRule"/>
</dbReference>
<organism evidence="6 7">
    <name type="scientific">Vasconcelosia minhoensis LEGE 07310</name>
    <dbReference type="NCBI Taxonomy" id="915328"/>
    <lineage>
        <taxon>Bacteria</taxon>
        <taxon>Bacillati</taxon>
        <taxon>Cyanobacteriota</taxon>
        <taxon>Cyanophyceae</taxon>
        <taxon>Nodosilineales</taxon>
        <taxon>Cymatolegaceae</taxon>
        <taxon>Vasconcelosia</taxon>
        <taxon>Vasconcelosia minhoensis</taxon>
    </lineage>
</organism>
<dbReference type="InterPro" id="IPR018191">
    <property type="entry name" value="4-OT"/>
</dbReference>
<gene>
    <name evidence="6" type="ORF">IQ241_07880</name>
</gene>
<dbReference type="PANTHER" id="PTHR35530:SF1">
    <property type="entry name" value="2-HYDROXYMUCONATE TAUTOMERASE"/>
    <property type="match status" value="1"/>
</dbReference>
<dbReference type="Pfam" id="PF01361">
    <property type="entry name" value="Tautomerase"/>
    <property type="match status" value="1"/>
</dbReference>
<evidence type="ECO:0000256" key="4">
    <source>
        <dbReference type="RuleBase" id="RU362032"/>
    </source>
</evidence>
<evidence type="ECO:0000256" key="2">
    <source>
        <dbReference type="ARBA" id="ARBA00023235"/>
    </source>
</evidence>
<name>A0A8J7DC23_9CYAN</name>
<dbReference type="Proteomes" id="UP000636505">
    <property type="component" value="Unassembled WGS sequence"/>
</dbReference>
<evidence type="ECO:0000256" key="3">
    <source>
        <dbReference type="PIRSR" id="PIRSR618191-1"/>
    </source>
</evidence>
<comment type="caution">
    <text evidence="6">The sequence shown here is derived from an EMBL/GenBank/DDBJ whole genome shotgun (WGS) entry which is preliminary data.</text>
</comment>
<dbReference type="PANTHER" id="PTHR35530">
    <property type="entry name" value="TAUTOMERASE-RELATED"/>
    <property type="match status" value="1"/>
</dbReference>
<proteinExistence type="inferred from homology"/>
<evidence type="ECO:0000313" key="6">
    <source>
        <dbReference type="EMBL" id="MBE9077213.1"/>
    </source>
</evidence>
<dbReference type="InterPro" id="IPR004370">
    <property type="entry name" value="4-OT-like_dom"/>
</dbReference>